<reference evidence="4 5" key="1">
    <citation type="submission" date="2020-06" db="EMBL/GenBank/DDBJ databases">
        <title>Oricola thermophila sp. nov. isolated from a tidal sediments.</title>
        <authorList>
            <person name="Kwon K.K."/>
            <person name="Yang S.-H."/>
            <person name="Park M.-J."/>
        </authorList>
    </citation>
    <scope>NUCLEOTIDE SEQUENCE [LARGE SCALE GENOMIC DNA]</scope>
    <source>
        <strain evidence="4 5">MEBiC13590</strain>
    </source>
</reference>
<dbReference type="InterPro" id="IPR000182">
    <property type="entry name" value="GNAT_dom"/>
</dbReference>
<dbReference type="SUPFAM" id="SSF55729">
    <property type="entry name" value="Acyl-CoA N-acyltransferases (Nat)"/>
    <property type="match status" value="1"/>
</dbReference>
<evidence type="ECO:0000313" key="5">
    <source>
        <dbReference type="Proteomes" id="UP000509367"/>
    </source>
</evidence>
<accession>A0A6N1VCU5</accession>
<dbReference type="GO" id="GO:0016747">
    <property type="term" value="F:acyltransferase activity, transferring groups other than amino-acyl groups"/>
    <property type="evidence" value="ECO:0007669"/>
    <property type="project" value="InterPro"/>
</dbReference>
<dbReference type="Gene3D" id="3.40.630.30">
    <property type="match status" value="1"/>
</dbReference>
<dbReference type="Proteomes" id="UP000509367">
    <property type="component" value="Chromosome"/>
</dbReference>
<dbReference type="PANTHER" id="PTHR43877:SF2">
    <property type="entry name" value="AMINOALKYLPHOSPHONATE N-ACETYLTRANSFERASE-RELATED"/>
    <property type="match status" value="1"/>
</dbReference>
<evidence type="ECO:0000259" key="3">
    <source>
        <dbReference type="PROSITE" id="PS51186"/>
    </source>
</evidence>
<keyword evidence="5" id="KW-1185">Reference proteome</keyword>
<evidence type="ECO:0000256" key="1">
    <source>
        <dbReference type="ARBA" id="ARBA00022679"/>
    </source>
</evidence>
<dbReference type="CDD" id="cd04301">
    <property type="entry name" value="NAT_SF"/>
    <property type="match status" value="1"/>
</dbReference>
<dbReference type="InterPro" id="IPR050832">
    <property type="entry name" value="Bact_Acetyltransf"/>
</dbReference>
<protein>
    <submittedName>
        <fullName evidence="4">GNAT family N-acetyltransferase</fullName>
    </submittedName>
</protein>
<dbReference type="InterPro" id="IPR016181">
    <property type="entry name" value="Acyl_CoA_acyltransferase"/>
</dbReference>
<dbReference type="PANTHER" id="PTHR43877">
    <property type="entry name" value="AMINOALKYLPHOSPHONATE N-ACETYLTRANSFERASE-RELATED-RELATED"/>
    <property type="match status" value="1"/>
</dbReference>
<dbReference type="KEGG" id="orm:HTY61_02385"/>
<organism evidence="4 5">
    <name type="scientific">Oricola thermophila</name>
    <dbReference type="NCBI Taxonomy" id="2742145"/>
    <lineage>
        <taxon>Bacteria</taxon>
        <taxon>Pseudomonadati</taxon>
        <taxon>Pseudomonadota</taxon>
        <taxon>Alphaproteobacteria</taxon>
        <taxon>Hyphomicrobiales</taxon>
        <taxon>Ahrensiaceae</taxon>
        <taxon>Oricola</taxon>
    </lineage>
</organism>
<dbReference type="AlphaFoldDB" id="A0A6N1VCU5"/>
<name>A0A6N1VCU5_9HYPH</name>
<evidence type="ECO:0000313" key="4">
    <source>
        <dbReference type="EMBL" id="QKV17395.1"/>
    </source>
</evidence>
<dbReference type="PROSITE" id="PS51186">
    <property type="entry name" value="GNAT"/>
    <property type="match status" value="1"/>
</dbReference>
<evidence type="ECO:0000256" key="2">
    <source>
        <dbReference type="ARBA" id="ARBA00023315"/>
    </source>
</evidence>
<proteinExistence type="predicted"/>
<feature type="domain" description="N-acetyltransferase" evidence="3">
    <location>
        <begin position="4"/>
        <end position="139"/>
    </location>
</feature>
<keyword evidence="1 4" id="KW-0808">Transferase</keyword>
<sequence length="139" mass="14723">MGDVTIEAGTGTALNETLEALLNSHAEDAGLPFVVDNFYWKATESSGDVIGGLSAKTMLGWLYVELLALAPNARGSGVGAKLLERAEAHARDLGLAGVYLDTYEFQAPGFYAKCGYTEIGRLPAADGAPQRIWYAKPLA</sequence>
<gene>
    <name evidence="4" type="ORF">HTY61_02385</name>
</gene>
<dbReference type="Pfam" id="PF00583">
    <property type="entry name" value="Acetyltransf_1"/>
    <property type="match status" value="1"/>
</dbReference>
<keyword evidence="2" id="KW-0012">Acyltransferase</keyword>
<dbReference type="RefSeq" id="WP_175275291.1">
    <property type="nucleotide sequence ID" value="NZ_CP054836.1"/>
</dbReference>
<dbReference type="EMBL" id="CP054836">
    <property type="protein sequence ID" value="QKV17395.1"/>
    <property type="molecule type" value="Genomic_DNA"/>
</dbReference>